<protein>
    <submittedName>
        <fullName evidence="6">Helix-turn-helix transcriptional regulator</fullName>
    </submittedName>
</protein>
<dbReference type="SUPFAM" id="SSF46894">
    <property type="entry name" value="C-terminal effector domain of the bipartite response regulators"/>
    <property type="match status" value="1"/>
</dbReference>
<dbReference type="CDD" id="cd06170">
    <property type="entry name" value="LuxR_C_like"/>
    <property type="match status" value="1"/>
</dbReference>
<dbReference type="Pfam" id="PF00196">
    <property type="entry name" value="GerE"/>
    <property type="match status" value="1"/>
</dbReference>
<keyword evidence="3" id="KW-0804">Transcription</keyword>
<evidence type="ECO:0000256" key="2">
    <source>
        <dbReference type="ARBA" id="ARBA00023125"/>
    </source>
</evidence>
<dbReference type="RefSeq" id="WP_191784889.1">
    <property type="nucleotide sequence ID" value="NZ_JACSQV010000024.1"/>
</dbReference>
<sequence>MTTTPTAGYRMRIAISSPEIEARIRGVFASRGLDVVLDDAPPTFEVTVLPGAGARPAPTAVGDALHHLVGAVTPRLATTPSARYRLTLATAERDDDPAPARRGSAGVADLSPRESQVMACVARGLRNTEVADELGVTVKTVKNHVNRIFGKLGAAGRVEAVLIWQSARTSSARTTSARTPSARTTSTRRPVAAALAG</sequence>
<evidence type="ECO:0000313" key="7">
    <source>
        <dbReference type="Proteomes" id="UP000604241"/>
    </source>
</evidence>
<dbReference type="PROSITE" id="PS50043">
    <property type="entry name" value="HTH_LUXR_2"/>
    <property type="match status" value="1"/>
</dbReference>
<gene>
    <name evidence="6" type="ORF">H9657_18380</name>
</gene>
<dbReference type="PROSITE" id="PS00622">
    <property type="entry name" value="HTH_LUXR_1"/>
    <property type="match status" value="1"/>
</dbReference>
<reference evidence="6 7" key="1">
    <citation type="submission" date="2020-08" db="EMBL/GenBank/DDBJ databases">
        <title>A Genomic Blueprint of the Chicken Gut Microbiome.</title>
        <authorList>
            <person name="Gilroy R."/>
            <person name="Ravi A."/>
            <person name="Getino M."/>
            <person name="Pursley I."/>
            <person name="Horton D.L."/>
            <person name="Alikhan N.-F."/>
            <person name="Baker D."/>
            <person name="Gharbi K."/>
            <person name="Hall N."/>
            <person name="Watson M."/>
            <person name="Adriaenssens E.M."/>
            <person name="Foster-Nyarko E."/>
            <person name="Jarju S."/>
            <person name="Secka A."/>
            <person name="Antonio M."/>
            <person name="Oren A."/>
            <person name="Chaudhuri R."/>
            <person name="La Ragione R.M."/>
            <person name="Hildebrand F."/>
            <person name="Pallen M.J."/>
        </authorList>
    </citation>
    <scope>NUCLEOTIDE SEQUENCE [LARGE SCALE GENOMIC DNA]</scope>
    <source>
        <strain evidence="6 7">Sa3CUA2</strain>
    </source>
</reference>
<evidence type="ECO:0000256" key="4">
    <source>
        <dbReference type="SAM" id="MobiDB-lite"/>
    </source>
</evidence>
<evidence type="ECO:0000256" key="3">
    <source>
        <dbReference type="ARBA" id="ARBA00023163"/>
    </source>
</evidence>
<keyword evidence="1" id="KW-0805">Transcription regulation</keyword>
<keyword evidence="7" id="KW-1185">Reference proteome</keyword>
<proteinExistence type="predicted"/>
<feature type="region of interest" description="Disordered" evidence="4">
    <location>
        <begin position="169"/>
        <end position="197"/>
    </location>
</feature>
<feature type="region of interest" description="Disordered" evidence="4">
    <location>
        <begin position="89"/>
        <end position="110"/>
    </location>
</feature>
<dbReference type="PRINTS" id="PR00038">
    <property type="entry name" value="HTHLUXR"/>
</dbReference>
<dbReference type="Proteomes" id="UP000604241">
    <property type="component" value="Unassembled WGS sequence"/>
</dbReference>
<dbReference type="PANTHER" id="PTHR44688">
    <property type="entry name" value="DNA-BINDING TRANSCRIPTIONAL ACTIVATOR DEVR_DOSR"/>
    <property type="match status" value="1"/>
</dbReference>
<dbReference type="InterPro" id="IPR036388">
    <property type="entry name" value="WH-like_DNA-bd_sf"/>
</dbReference>
<organism evidence="6 7">
    <name type="scientific">Cellulomonas avistercoris</name>
    <dbReference type="NCBI Taxonomy" id="2762242"/>
    <lineage>
        <taxon>Bacteria</taxon>
        <taxon>Bacillati</taxon>
        <taxon>Actinomycetota</taxon>
        <taxon>Actinomycetes</taxon>
        <taxon>Micrococcales</taxon>
        <taxon>Cellulomonadaceae</taxon>
        <taxon>Cellulomonas</taxon>
    </lineage>
</organism>
<evidence type="ECO:0000313" key="6">
    <source>
        <dbReference type="EMBL" id="MBD7920244.1"/>
    </source>
</evidence>
<evidence type="ECO:0000259" key="5">
    <source>
        <dbReference type="PROSITE" id="PS50043"/>
    </source>
</evidence>
<dbReference type="InterPro" id="IPR016032">
    <property type="entry name" value="Sig_transdc_resp-reg_C-effctor"/>
</dbReference>
<dbReference type="SMART" id="SM00421">
    <property type="entry name" value="HTH_LUXR"/>
    <property type="match status" value="1"/>
</dbReference>
<dbReference type="Gene3D" id="1.10.10.10">
    <property type="entry name" value="Winged helix-like DNA-binding domain superfamily/Winged helix DNA-binding domain"/>
    <property type="match status" value="1"/>
</dbReference>
<dbReference type="EMBL" id="JACSQV010000024">
    <property type="protein sequence ID" value="MBD7920244.1"/>
    <property type="molecule type" value="Genomic_DNA"/>
</dbReference>
<name>A0ABR8QIW5_9CELL</name>
<keyword evidence="2" id="KW-0238">DNA-binding</keyword>
<dbReference type="PANTHER" id="PTHR44688:SF16">
    <property type="entry name" value="DNA-BINDING TRANSCRIPTIONAL ACTIVATOR DEVR_DOSR"/>
    <property type="match status" value="1"/>
</dbReference>
<evidence type="ECO:0000256" key="1">
    <source>
        <dbReference type="ARBA" id="ARBA00023015"/>
    </source>
</evidence>
<feature type="domain" description="HTH luxR-type" evidence="5">
    <location>
        <begin position="103"/>
        <end position="168"/>
    </location>
</feature>
<comment type="caution">
    <text evidence="6">The sequence shown here is derived from an EMBL/GenBank/DDBJ whole genome shotgun (WGS) entry which is preliminary data.</text>
</comment>
<accession>A0ABR8QIW5</accession>
<dbReference type="InterPro" id="IPR000792">
    <property type="entry name" value="Tscrpt_reg_LuxR_C"/>
</dbReference>